<name>A0A1M7UX69_9BRAD</name>
<evidence type="ECO:0008006" key="5">
    <source>
        <dbReference type="Google" id="ProtNLM"/>
    </source>
</evidence>
<dbReference type="AlphaFoldDB" id="A0A1M7UX69"/>
<feature type="region of interest" description="Disordered" evidence="1">
    <location>
        <begin position="167"/>
        <end position="189"/>
    </location>
</feature>
<evidence type="ECO:0000256" key="1">
    <source>
        <dbReference type="SAM" id="MobiDB-lite"/>
    </source>
</evidence>
<keyword evidence="2" id="KW-0732">Signal</keyword>
<reference evidence="4" key="1">
    <citation type="submission" date="2016-11" db="EMBL/GenBank/DDBJ databases">
        <authorList>
            <person name="Varghese N."/>
            <person name="Submissions S."/>
        </authorList>
    </citation>
    <scope>NUCLEOTIDE SEQUENCE [LARGE SCALE GENOMIC DNA]</scope>
    <source>
        <strain evidence="4">GAS401</strain>
    </source>
</reference>
<feature type="chain" id="PRO_5012229856" description="Lipoprotein" evidence="2">
    <location>
        <begin position="29"/>
        <end position="189"/>
    </location>
</feature>
<proteinExistence type="predicted"/>
<evidence type="ECO:0000313" key="4">
    <source>
        <dbReference type="Proteomes" id="UP000184096"/>
    </source>
</evidence>
<gene>
    <name evidence="3" type="ORF">SAMN05444170_7218</name>
</gene>
<dbReference type="EMBL" id="LT670849">
    <property type="protein sequence ID" value="SHN87507.1"/>
    <property type="molecule type" value="Genomic_DNA"/>
</dbReference>
<evidence type="ECO:0000313" key="3">
    <source>
        <dbReference type="EMBL" id="SHN87507.1"/>
    </source>
</evidence>
<dbReference type="Proteomes" id="UP000184096">
    <property type="component" value="Chromosome I"/>
</dbReference>
<accession>A0A1M7UX69</accession>
<keyword evidence="4" id="KW-1185">Reference proteome</keyword>
<sequence length="189" mass="19563">MRNQYLHRKPLLALLLLAPVLSGCGATASDIFSSDLMSKDAEWFSRSGRLFIKNVSIETPPLTPDKPVTAEDLVSSDGGCPGMAAANMPTNANALSDGAPAPAPAGGGTVALGHTECDVVRGIGAPTNVNISNNERGERLTVINFSQGARAGIYTFTAGRLSAVERGAEPLAEPKAAKPKKKKPAQAPT</sequence>
<dbReference type="PROSITE" id="PS51257">
    <property type="entry name" value="PROKAR_LIPOPROTEIN"/>
    <property type="match status" value="1"/>
</dbReference>
<evidence type="ECO:0000256" key="2">
    <source>
        <dbReference type="SAM" id="SignalP"/>
    </source>
</evidence>
<feature type="signal peptide" evidence="2">
    <location>
        <begin position="1"/>
        <end position="28"/>
    </location>
</feature>
<protein>
    <recommendedName>
        <fullName evidence="5">Lipoprotein</fullName>
    </recommendedName>
</protein>
<feature type="compositionally biased region" description="Basic residues" evidence="1">
    <location>
        <begin position="177"/>
        <end position="189"/>
    </location>
</feature>
<organism evidence="3 4">
    <name type="scientific">Bradyrhizobium erythrophlei</name>
    <dbReference type="NCBI Taxonomy" id="1437360"/>
    <lineage>
        <taxon>Bacteria</taxon>
        <taxon>Pseudomonadati</taxon>
        <taxon>Pseudomonadota</taxon>
        <taxon>Alphaproteobacteria</taxon>
        <taxon>Hyphomicrobiales</taxon>
        <taxon>Nitrobacteraceae</taxon>
        <taxon>Bradyrhizobium</taxon>
    </lineage>
</organism>